<proteinExistence type="inferred from homology"/>
<dbReference type="PANTHER" id="PTHR31632">
    <property type="entry name" value="IRON TRANSPORTER FTH1"/>
    <property type="match status" value="1"/>
</dbReference>
<reference evidence="8 9" key="1">
    <citation type="submission" date="2017-02" db="EMBL/GenBank/DDBJ databases">
        <title>The new phylogeny of genus Mycobacterium.</title>
        <authorList>
            <person name="Tortoli E."/>
            <person name="Trovato A."/>
            <person name="Cirillo D.M."/>
        </authorList>
    </citation>
    <scope>NUCLEOTIDE SEQUENCE [LARGE SCALE GENOMIC DNA]</scope>
    <source>
        <strain evidence="8 9">IP1130001</strain>
    </source>
</reference>
<evidence type="ECO:0000313" key="9">
    <source>
        <dbReference type="Proteomes" id="UP000243140"/>
    </source>
</evidence>
<feature type="transmembrane region" description="Helical" evidence="7">
    <location>
        <begin position="153"/>
        <end position="173"/>
    </location>
</feature>
<feature type="transmembrane region" description="Helical" evidence="7">
    <location>
        <begin position="283"/>
        <end position="304"/>
    </location>
</feature>
<sequence length="535" mass="56025">MQGVYGVFIGTFLIGLREGLEATLIVSIVGAFLKRNGQSTRPMFAGVALAMLISVAVGVGLDLLSATLPQAQQEMMETVIGAVAVVFVTSMIIWMSRNAARLRGELEREARQAINRGGALALVAMAFLAVLKEGFETAVFLLATAQTSHGSRWFAMLGGLTGIAISIVIGVGLYHGGLKLNLGRFFRVTGVLLVLIAAGLVLGALRTAHEAGWVTIGQQQVFNFSPWMPRNSVQGALITGLFGIPADPRLVEVLAWLLYVIPVLVMFLWPARLAAAPRVRRRLLAATSAMLLIVAALLAIMVPAGGSTPGARTRTVTDRLGRTASVSLITRPDGRSLAITGEGGSNTRNIQLAAAGDESVDGVPVQVWQTTAPADPGTSASVVTLEQLLSLAGGRLPVGLTPARTPGPFRAQWVATTVYTVLAQGDSVVSAQAASNRTAVLTGGGLTGPKTVSVGGLPTDWSTAGLEDDATAARINANARERVERQLWKAWLPLVLGAFAVACAGASVRGGRTRAEQERKTIESESHRPGKVPVS</sequence>
<feature type="transmembrane region" description="Helical" evidence="7">
    <location>
        <begin position="253"/>
        <end position="271"/>
    </location>
</feature>
<evidence type="ECO:0000256" key="5">
    <source>
        <dbReference type="ARBA" id="ARBA00023136"/>
    </source>
</evidence>
<evidence type="ECO:0000256" key="3">
    <source>
        <dbReference type="ARBA" id="ARBA00022692"/>
    </source>
</evidence>
<feature type="transmembrane region" description="Helical" evidence="7">
    <location>
        <begin position="185"/>
        <end position="205"/>
    </location>
</feature>
<evidence type="ECO:0000256" key="6">
    <source>
        <dbReference type="SAM" id="MobiDB-lite"/>
    </source>
</evidence>
<protein>
    <submittedName>
        <fullName evidence="8">High-affinity Fe2+/Pb2+ permease</fullName>
    </submittedName>
</protein>
<feature type="transmembrane region" description="Helical" evidence="7">
    <location>
        <begin position="117"/>
        <end position="141"/>
    </location>
</feature>
<comment type="similarity">
    <text evidence="2">Belongs to the oxidase-dependent Fe transporter (OFeT) (TC 9.A.10.1) family.</text>
</comment>
<feature type="transmembrane region" description="Helical" evidence="7">
    <location>
        <begin position="78"/>
        <end position="96"/>
    </location>
</feature>
<keyword evidence="9" id="KW-1185">Reference proteome</keyword>
<comment type="subcellular location">
    <subcellularLocation>
        <location evidence="1">Membrane</location>
        <topology evidence="1">Multi-pass membrane protein</topology>
    </subcellularLocation>
</comment>
<dbReference type="Pfam" id="PF03239">
    <property type="entry name" value="FTR1"/>
    <property type="match status" value="1"/>
</dbReference>
<feature type="transmembrane region" description="Helical" evidence="7">
    <location>
        <begin position="44"/>
        <end position="66"/>
    </location>
</feature>
<dbReference type="PANTHER" id="PTHR31632:SF2">
    <property type="entry name" value="PLASMA MEMBRANE IRON PERMEASE"/>
    <property type="match status" value="1"/>
</dbReference>
<keyword evidence="4 7" id="KW-1133">Transmembrane helix</keyword>
<evidence type="ECO:0000313" key="8">
    <source>
        <dbReference type="EMBL" id="ORA77300.1"/>
    </source>
</evidence>
<accession>A0ABX3SKA1</accession>
<feature type="compositionally biased region" description="Basic and acidic residues" evidence="6">
    <location>
        <begin position="513"/>
        <end position="528"/>
    </location>
</feature>
<keyword evidence="3 7" id="KW-0812">Transmembrane</keyword>
<organism evidence="8 9">
    <name type="scientific">Mycobacterium malmoense</name>
    <dbReference type="NCBI Taxonomy" id="1780"/>
    <lineage>
        <taxon>Bacteria</taxon>
        <taxon>Bacillati</taxon>
        <taxon>Actinomycetota</taxon>
        <taxon>Actinomycetes</taxon>
        <taxon>Mycobacteriales</taxon>
        <taxon>Mycobacteriaceae</taxon>
        <taxon>Mycobacterium</taxon>
    </lineage>
</organism>
<evidence type="ECO:0000256" key="4">
    <source>
        <dbReference type="ARBA" id="ARBA00022989"/>
    </source>
</evidence>
<evidence type="ECO:0000256" key="7">
    <source>
        <dbReference type="SAM" id="Phobius"/>
    </source>
</evidence>
<dbReference type="InterPro" id="IPR004923">
    <property type="entry name" value="FTR1/Fip1/EfeU"/>
</dbReference>
<dbReference type="EMBL" id="MVHV01000044">
    <property type="protein sequence ID" value="ORA77300.1"/>
    <property type="molecule type" value="Genomic_DNA"/>
</dbReference>
<feature type="transmembrane region" description="Helical" evidence="7">
    <location>
        <begin position="6"/>
        <end position="32"/>
    </location>
</feature>
<gene>
    <name evidence="8" type="ORF">BST29_23685</name>
</gene>
<evidence type="ECO:0000256" key="1">
    <source>
        <dbReference type="ARBA" id="ARBA00004141"/>
    </source>
</evidence>
<evidence type="ECO:0000256" key="2">
    <source>
        <dbReference type="ARBA" id="ARBA00008333"/>
    </source>
</evidence>
<comment type="caution">
    <text evidence="8">The sequence shown here is derived from an EMBL/GenBank/DDBJ whole genome shotgun (WGS) entry which is preliminary data.</text>
</comment>
<dbReference type="RefSeq" id="WP_083012837.1">
    <property type="nucleotide sequence ID" value="NZ_CP060015.1"/>
</dbReference>
<name>A0ABX3SKA1_MYCMA</name>
<feature type="region of interest" description="Disordered" evidence="6">
    <location>
        <begin position="510"/>
        <end position="535"/>
    </location>
</feature>
<dbReference type="NCBIfam" id="NF041756">
    <property type="entry name" value="EfeU"/>
    <property type="match status" value="1"/>
</dbReference>
<keyword evidence="5 7" id="KW-0472">Membrane</keyword>
<dbReference type="Proteomes" id="UP000243140">
    <property type="component" value="Unassembled WGS sequence"/>
</dbReference>